<protein>
    <recommendedName>
        <fullName evidence="5">NlpC/P60 domain-containing protein</fullName>
    </recommendedName>
</protein>
<dbReference type="STRING" id="100884.GCA_000269565_03878"/>
<evidence type="ECO:0000256" key="4">
    <source>
        <dbReference type="ARBA" id="ARBA00022807"/>
    </source>
</evidence>
<comment type="similarity">
    <text evidence="1">Belongs to the peptidase C40 family.</text>
</comment>
<dbReference type="GO" id="GO:0008234">
    <property type="term" value="F:cysteine-type peptidase activity"/>
    <property type="evidence" value="ECO:0007669"/>
    <property type="project" value="UniProtKB-KW"/>
</dbReference>
<comment type="caution">
    <text evidence="6">The sequence shown here is derived from an EMBL/GenBank/DDBJ whole genome shotgun (WGS) entry which is preliminary data.</text>
</comment>
<accession>E7GC48</accession>
<evidence type="ECO:0000256" key="2">
    <source>
        <dbReference type="ARBA" id="ARBA00022670"/>
    </source>
</evidence>
<evidence type="ECO:0000256" key="3">
    <source>
        <dbReference type="ARBA" id="ARBA00022801"/>
    </source>
</evidence>
<organism evidence="6 7">
    <name type="scientific">Coprobacillus cateniformis</name>
    <dbReference type="NCBI Taxonomy" id="100884"/>
    <lineage>
        <taxon>Bacteria</taxon>
        <taxon>Bacillati</taxon>
        <taxon>Bacillota</taxon>
        <taxon>Erysipelotrichia</taxon>
        <taxon>Erysipelotrichales</taxon>
        <taxon>Coprobacillaceae</taxon>
        <taxon>Coprobacillus</taxon>
    </lineage>
</organism>
<keyword evidence="3" id="KW-0378">Hydrolase</keyword>
<dbReference type="InterPro" id="IPR038765">
    <property type="entry name" value="Papain-like_cys_pep_sf"/>
</dbReference>
<dbReference type="eggNOG" id="COG0791">
    <property type="taxonomic scope" value="Bacteria"/>
</dbReference>
<reference evidence="6 7" key="1">
    <citation type="submission" date="2010-12" db="EMBL/GenBank/DDBJ databases">
        <title>The Genome Sequence of Coprobacillus sp. strain 29_1.</title>
        <authorList>
            <consortium name="The Broad Institute Genome Sequencing Platform"/>
            <person name="Earl A."/>
            <person name="Ward D."/>
            <person name="Feldgarden M."/>
            <person name="Gevers D."/>
            <person name="Daigneault M."/>
            <person name="Sibley C.D."/>
            <person name="White A."/>
            <person name="Strauss J."/>
            <person name="Allen-Vercoe E."/>
            <person name="Young S.K."/>
            <person name="Zeng Q."/>
            <person name="Gargeya S."/>
            <person name="Fitzgerald M."/>
            <person name="Haas B."/>
            <person name="Abouelleil A."/>
            <person name="Alvarado L."/>
            <person name="Arachchi H.M."/>
            <person name="Berlin A."/>
            <person name="Brown A."/>
            <person name="Chapman S.B."/>
            <person name="Chen Z."/>
            <person name="Dunbar C."/>
            <person name="Freedman E."/>
            <person name="Gearin G."/>
            <person name="Gellesch M."/>
            <person name="Goldberg J."/>
            <person name="Griggs A."/>
            <person name="Gujja S."/>
            <person name="Heilman E."/>
            <person name="Heiman D."/>
            <person name="Howarth C."/>
            <person name="Larson L."/>
            <person name="Lui A."/>
            <person name="MacDonald P.J.P."/>
            <person name="Mehta T."/>
            <person name="Montmayeur A."/>
            <person name="Murphy C."/>
            <person name="Neiman D."/>
            <person name="Pearson M."/>
            <person name="Priest M."/>
            <person name="Roberts A."/>
            <person name="Saif S."/>
            <person name="Shea T."/>
            <person name="Shenoy N."/>
            <person name="Sisk P."/>
            <person name="Stolte C."/>
            <person name="Sykes S."/>
            <person name="White J."/>
            <person name="Yandava C."/>
            <person name="Nusbaum C."/>
            <person name="Birren B."/>
        </authorList>
    </citation>
    <scope>NUCLEOTIDE SEQUENCE [LARGE SCALE GENOMIC DNA]</scope>
    <source>
        <strain evidence="6 7">29_1</strain>
    </source>
</reference>
<evidence type="ECO:0000259" key="5">
    <source>
        <dbReference type="PROSITE" id="PS51935"/>
    </source>
</evidence>
<dbReference type="PANTHER" id="PTHR47053">
    <property type="entry name" value="MUREIN DD-ENDOPEPTIDASE MEPH-RELATED"/>
    <property type="match status" value="1"/>
</dbReference>
<keyword evidence="7" id="KW-1185">Reference proteome</keyword>
<dbReference type="Proteomes" id="UP000003157">
    <property type="component" value="Unassembled WGS sequence"/>
</dbReference>
<dbReference type="AlphaFoldDB" id="E7GC48"/>
<dbReference type="GO" id="GO:0006508">
    <property type="term" value="P:proteolysis"/>
    <property type="evidence" value="ECO:0007669"/>
    <property type="project" value="UniProtKB-KW"/>
</dbReference>
<dbReference type="SUPFAM" id="SSF54001">
    <property type="entry name" value="Cysteine proteinases"/>
    <property type="match status" value="1"/>
</dbReference>
<evidence type="ECO:0000313" key="6">
    <source>
        <dbReference type="EMBL" id="EFW04396.1"/>
    </source>
</evidence>
<dbReference type="InterPro" id="IPR000064">
    <property type="entry name" value="NLP_P60_dom"/>
</dbReference>
<dbReference type="Gene3D" id="3.90.1720.10">
    <property type="entry name" value="endopeptidase domain like (from Nostoc punctiforme)"/>
    <property type="match status" value="1"/>
</dbReference>
<dbReference type="HOGENOM" id="CLU_016043_7_0_9"/>
<dbReference type="PANTHER" id="PTHR47053:SF1">
    <property type="entry name" value="MUREIN DD-ENDOPEPTIDASE MEPH-RELATED"/>
    <property type="match status" value="1"/>
</dbReference>
<dbReference type="RefSeq" id="WP_008789429.1">
    <property type="nucleotide sequence ID" value="NZ_CAUHJZ010000058.1"/>
</dbReference>
<feature type="domain" description="NlpC/P60" evidence="5">
    <location>
        <begin position="39"/>
        <end position="163"/>
    </location>
</feature>
<gene>
    <name evidence="6" type="ORF">HMPREF9488_02339</name>
</gene>
<dbReference type="Pfam" id="PF00877">
    <property type="entry name" value="NLPC_P60"/>
    <property type="match status" value="1"/>
</dbReference>
<dbReference type="PROSITE" id="PS51935">
    <property type="entry name" value="NLPC_P60"/>
    <property type="match status" value="1"/>
</dbReference>
<dbReference type="InterPro" id="IPR051202">
    <property type="entry name" value="Peptidase_C40"/>
</dbReference>
<evidence type="ECO:0000256" key="1">
    <source>
        <dbReference type="ARBA" id="ARBA00007074"/>
    </source>
</evidence>
<dbReference type="EMBL" id="ADKX01000038">
    <property type="protein sequence ID" value="EFW04396.1"/>
    <property type="molecule type" value="Genomic_DNA"/>
</dbReference>
<name>E7GC48_9FIRM</name>
<sequence length="163" mass="18068">MIVILFASVSSSGTSNNASDMPDDGIQGDFDNYEPTGDSELGNKIVKSALSKRGCKYVWGAEGPDEFDCSGLVWWACNENGVTFTRTTAQELSKMGTEVKLHELQPGDIMTFKTDPTYVSHVGIFIGNGMMVHAPNERTVVRVDKVLTSEYWARALYNIRRIY</sequence>
<keyword evidence="2" id="KW-0645">Protease</keyword>
<proteinExistence type="inferred from homology"/>
<keyword evidence="4" id="KW-0788">Thiol protease</keyword>
<evidence type="ECO:0000313" key="7">
    <source>
        <dbReference type="Proteomes" id="UP000003157"/>
    </source>
</evidence>